<gene>
    <name evidence="2" type="ORF">THII_0693</name>
</gene>
<keyword evidence="1" id="KW-1133">Transmembrane helix</keyword>
<dbReference type="Proteomes" id="UP000031623">
    <property type="component" value="Chromosome"/>
</dbReference>
<dbReference type="OrthoDB" id="6717649at2"/>
<evidence type="ECO:0000313" key="2">
    <source>
        <dbReference type="EMBL" id="BAP54990.1"/>
    </source>
</evidence>
<dbReference type="HOGENOM" id="CLU_128121_0_0_6"/>
<name>A0A090AJC1_9GAMM</name>
<feature type="transmembrane region" description="Helical" evidence="1">
    <location>
        <begin position="120"/>
        <end position="140"/>
    </location>
</feature>
<evidence type="ECO:0000313" key="3">
    <source>
        <dbReference type="Proteomes" id="UP000031623"/>
    </source>
</evidence>
<proteinExistence type="predicted"/>
<protein>
    <submittedName>
        <fullName evidence="2">Uncharacterized protein</fullName>
    </submittedName>
</protein>
<feature type="transmembrane region" description="Helical" evidence="1">
    <location>
        <begin position="55"/>
        <end position="77"/>
    </location>
</feature>
<evidence type="ECO:0000256" key="1">
    <source>
        <dbReference type="SAM" id="Phobius"/>
    </source>
</evidence>
<keyword evidence="1" id="KW-0472">Membrane</keyword>
<organism evidence="2 3">
    <name type="scientific">Thioploca ingrica</name>
    <dbReference type="NCBI Taxonomy" id="40754"/>
    <lineage>
        <taxon>Bacteria</taxon>
        <taxon>Pseudomonadati</taxon>
        <taxon>Pseudomonadota</taxon>
        <taxon>Gammaproteobacteria</taxon>
        <taxon>Thiotrichales</taxon>
        <taxon>Thiotrichaceae</taxon>
        <taxon>Thioploca</taxon>
    </lineage>
</organism>
<feature type="transmembrane region" description="Helical" evidence="1">
    <location>
        <begin position="89"/>
        <end position="108"/>
    </location>
</feature>
<dbReference type="AlphaFoldDB" id="A0A090AJC1"/>
<dbReference type="STRING" id="40754.THII_0693"/>
<dbReference type="KEGG" id="tig:THII_0693"/>
<accession>A0A090AJC1</accession>
<dbReference type="EMBL" id="AP014633">
    <property type="protein sequence ID" value="BAP54990.1"/>
    <property type="molecule type" value="Genomic_DNA"/>
</dbReference>
<sequence>MHTLYVLWSAFFLICRLRLRPQDLPASSILLMLSLCLYTLVSMTLSLFQLSIKPAILSALLDTSLLILLTNSLLYIVHYSVRINQTLTALAGTNSVLGILSIPLLFWLEQLQLQPGDIALPELLLLGLIVWNIAVYAHILRHALEVPFFVGVGLTVITHLLTFALLNLILN</sequence>
<feature type="transmembrane region" description="Helical" evidence="1">
    <location>
        <begin position="146"/>
        <end position="170"/>
    </location>
</feature>
<reference evidence="2 3" key="1">
    <citation type="journal article" date="2014" name="ISME J.">
        <title>Ecophysiology of Thioploca ingrica as revealed by the complete genome sequence supplemented with proteomic evidence.</title>
        <authorList>
            <person name="Kojima H."/>
            <person name="Ogura Y."/>
            <person name="Yamamoto N."/>
            <person name="Togashi T."/>
            <person name="Mori H."/>
            <person name="Watanabe T."/>
            <person name="Nemoto F."/>
            <person name="Kurokawa K."/>
            <person name="Hayashi T."/>
            <person name="Fukui M."/>
        </authorList>
    </citation>
    <scope>NUCLEOTIDE SEQUENCE [LARGE SCALE GENOMIC DNA]</scope>
</reference>
<keyword evidence="1" id="KW-0812">Transmembrane</keyword>
<feature type="transmembrane region" description="Helical" evidence="1">
    <location>
        <begin position="29"/>
        <end position="48"/>
    </location>
</feature>
<keyword evidence="3" id="KW-1185">Reference proteome</keyword>